<feature type="coiled-coil region" evidence="1">
    <location>
        <begin position="203"/>
        <end position="230"/>
    </location>
</feature>
<evidence type="ECO:0000313" key="3">
    <source>
        <dbReference type="Proteomes" id="UP000518288"/>
    </source>
</evidence>
<evidence type="ECO:0008006" key="4">
    <source>
        <dbReference type="Google" id="ProtNLM"/>
    </source>
</evidence>
<proteinExistence type="predicted"/>
<dbReference type="Proteomes" id="UP000518288">
    <property type="component" value="Unassembled WGS sequence"/>
</dbReference>
<gene>
    <name evidence="2" type="ORF">BDD16_003282</name>
</gene>
<keyword evidence="3" id="KW-1185">Reference proteome</keyword>
<sequence>MTTAQELIGALALPETCLVRQRVPKKLLAEHGATTTQDRQQILSDIEEVVWVAALKPHLIGVPSYHDADRQYVELAVLTLQLRAEASGIARLAGLVHRAIPYPVLLLITAADGRLSLSLGHLRGAQNDADKMVLDGPVRVVMVSVSGTDGPSRFLDAMALHRQPQTDLQALYQGWIDTVDALDMAQETGVFQLSETREQAVARHAALQQYRQLTAKLAQLRSQASKERQLAKQVAINQEIRKLVTDIQSTENYIKMENGYGK</sequence>
<protein>
    <recommendedName>
        <fullName evidence="4">DUF4391 domain-containing protein</fullName>
    </recommendedName>
</protein>
<accession>A0A7Y9QZA8</accession>
<dbReference type="InterPro" id="IPR025503">
    <property type="entry name" value="DUF4391"/>
</dbReference>
<reference evidence="2 3" key="1">
    <citation type="submission" date="2020-07" db="EMBL/GenBank/DDBJ databases">
        <title>Genomic Encyclopedia of Archaeal and Bacterial Type Strains, Phase II (KMG-II): from individual species to whole genera.</title>
        <authorList>
            <person name="Goeker M."/>
        </authorList>
    </citation>
    <scope>NUCLEOTIDE SEQUENCE [LARGE SCALE GENOMIC DNA]</scope>
    <source>
        <strain evidence="2 3">DSM 21226</strain>
    </source>
</reference>
<dbReference type="RefSeq" id="WP_179634964.1">
    <property type="nucleotide sequence ID" value="NZ_JACCFH010000001.1"/>
</dbReference>
<keyword evidence="1" id="KW-0175">Coiled coil</keyword>
<dbReference type="AlphaFoldDB" id="A0A7Y9QZA8"/>
<name>A0A7Y9QZA8_9BURK</name>
<comment type="caution">
    <text evidence="2">The sequence shown here is derived from an EMBL/GenBank/DDBJ whole genome shotgun (WGS) entry which is preliminary data.</text>
</comment>
<evidence type="ECO:0000256" key="1">
    <source>
        <dbReference type="SAM" id="Coils"/>
    </source>
</evidence>
<dbReference type="Pfam" id="PF14335">
    <property type="entry name" value="DUF4391"/>
    <property type="match status" value="1"/>
</dbReference>
<organism evidence="2 3">
    <name type="scientific">Sphaerotilus montanus</name>
    <dbReference type="NCBI Taxonomy" id="522889"/>
    <lineage>
        <taxon>Bacteria</taxon>
        <taxon>Pseudomonadati</taxon>
        <taxon>Pseudomonadota</taxon>
        <taxon>Betaproteobacteria</taxon>
        <taxon>Burkholderiales</taxon>
        <taxon>Sphaerotilaceae</taxon>
        <taxon>Sphaerotilus</taxon>
    </lineage>
</organism>
<evidence type="ECO:0000313" key="2">
    <source>
        <dbReference type="EMBL" id="NYG34296.1"/>
    </source>
</evidence>
<dbReference type="EMBL" id="JACCFH010000001">
    <property type="protein sequence ID" value="NYG34296.1"/>
    <property type="molecule type" value="Genomic_DNA"/>
</dbReference>